<keyword evidence="6" id="KW-1185">Reference proteome</keyword>
<dbReference type="InterPro" id="IPR000845">
    <property type="entry name" value="Nucleoside_phosphorylase_d"/>
</dbReference>
<protein>
    <recommendedName>
        <fullName evidence="2">Uridine phosphorylase</fullName>
        <ecNumber evidence="1">2.4.2.3</ecNumber>
    </recommendedName>
</protein>
<name>A0A0A0DID3_9STRE</name>
<dbReference type="PANTHER" id="PTHR43691:SF11">
    <property type="entry name" value="FI09636P-RELATED"/>
    <property type="match status" value="1"/>
</dbReference>
<dbReference type="EC" id="2.4.2.3" evidence="1"/>
<dbReference type="AlphaFoldDB" id="A0A0A0DID3"/>
<dbReference type="SUPFAM" id="SSF53167">
    <property type="entry name" value="Purine and uridine phosphorylases"/>
    <property type="match status" value="1"/>
</dbReference>
<evidence type="ECO:0000313" key="5">
    <source>
        <dbReference type="EMBL" id="KGM36732.1"/>
    </source>
</evidence>
<evidence type="ECO:0000256" key="2">
    <source>
        <dbReference type="ARBA" id="ARBA00021980"/>
    </source>
</evidence>
<dbReference type="Gene3D" id="3.40.50.1580">
    <property type="entry name" value="Nucleoside phosphorylase domain"/>
    <property type="match status" value="1"/>
</dbReference>
<comment type="caution">
    <text evidence="5">The sequence shown here is derived from an EMBL/GenBank/DDBJ whole genome shotgun (WGS) entry which is preliminary data.</text>
</comment>
<dbReference type="GO" id="GO:0004731">
    <property type="term" value="F:purine-nucleoside phosphorylase activity"/>
    <property type="evidence" value="ECO:0007669"/>
    <property type="project" value="TreeGrafter"/>
</dbReference>
<dbReference type="STRING" id="176090.SSIN_1512"/>
<organism evidence="5 6">
    <name type="scientific">Streptococcus sinensis</name>
    <dbReference type="NCBI Taxonomy" id="176090"/>
    <lineage>
        <taxon>Bacteria</taxon>
        <taxon>Bacillati</taxon>
        <taxon>Bacillota</taxon>
        <taxon>Bacilli</taxon>
        <taxon>Lactobacillales</taxon>
        <taxon>Streptococcaceae</taxon>
        <taxon>Streptococcus</taxon>
    </lineage>
</organism>
<evidence type="ECO:0000313" key="6">
    <source>
        <dbReference type="Proteomes" id="UP000030019"/>
    </source>
</evidence>
<dbReference type="PATRIC" id="fig|176090.4.peg.1471"/>
<comment type="catalytic activity">
    <reaction evidence="3">
        <text>uridine + phosphate = alpha-D-ribose 1-phosphate + uracil</text>
        <dbReference type="Rhea" id="RHEA:24388"/>
        <dbReference type="ChEBI" id="CHEBI:16704"/>
        <dbReference type="ChEBI" id="CHEBI:17568"/>
        <dbReference type="ChEBI" id="CHEBI:43474"/>
        <dbReference type="ChEBI" id="CHEBI:57720"/>
        <dbReference type="EC" id="2.4.2.3"/>
    </reaction>
</comment>
<evidence type="ECO:0000256" key="1">
    <source>
        <dbReference type="ARBA" id="ARBA00011888"/>
    </source>
</evidence>
<evidence type="ECO:0000256" key="3">
    <source>
        <dbReference type="ARBA" id="ARBA00048447"/>
    </source>
</evidence>
<dbReference type="Pfam" id="PF01048">
    <property type="entry name" value="PNP_UDP_1"/>
    <property type="match status" value="1"/>
</dbReference>
<keyword evidence="5" id="KW-0328">Glycosyltransferase</keyword>
<sequence length="255" mass="28865">MLLEEFEDVVGVIEPTDRQIIDKGEVCKTIILSFNGEILKRLIESEKVYPGGYLKNLNGKFPWYIYKCEGNRVAVMTALIGAPSVIGQLEELAARGFKNFIILGSCGVLDDSIEADKIILPAAALRDEGTSYHYAPPGDEIAYDASLLVELEAIFDKHNIAHIRTKSWTTDAFYRETPDKVKRRLAAGAQVVDMEASAIMAWSQFRNTKVYQFFYTADYVDHHNRTWDARHEERTADAMTFFTIALTIAKELERN</sequence>
<dbReference type="RefSeq" id="WP_037617465.1">
    <property type="nucleotide sequence ID" value="NZ_JPEN01000081.1"/>
</dbReference>
<dbReference type="Proteomes" id="UP000030019">
    <property type="component" value="Unassembled WGS sequence"/>
</dbReference>
<dbReference type="InterPro" id="IPR035994">
    <property type="entry name" value="Nucleoside_phosphorylase_sf"/>
</dbReference>
<dbReference type="GO" id="GO:0005829">
    <property type="term" value="C:cytosol"/>
    <property type="evidence" value="ECO:0007669"/>
    <property type="project" value="TreeGrafter"/>
</dbReference>
<gene>
    <name evidence="5" type="ORF">SSIN_1512</name>
</gene>
<accession>A0A0A0DID3</accession>
<dbReference type="eggNOG" id="COG2820">
    <property type="taxonomic scope" value="Bacteria"/>
</dbReference>
<dbReference type="GO" id="GO:0006152">
    <property type="term" value="P:purine nucleoside catabolic process"/>
    <property type="evidence" value="ECO:0007669"/>
    <property type="project" value="TreeGrafter"/>
</dbReference>
<evidence type="ECO:0000259" key="4">
    <source>
        <dbReference type="Pfam" id="PF01048"/>
    </source>
</evidence>
<dbReference type="EMBL" id="JPEN01000081">
    <property type="protein sequence ID" value="KGM36732.1"/>
    <property type="molecule type" value="Genomic_DNA"/>
</dbReference>
<feature type="domain" description="Nucleoside phosphorylase" evidence="4">
    <location>
        <begin position="30"/>
        <end position="241"/>
    </location>
</feature>
<proteinExistence type="predicted"/>
<reference evidence="5 6" key="1">
    <citation type="submission" date="2014-06" db="EMBL/GenBank/DDBJ databases">
        <authorList>
            <person name="Teng J.L."/>
            <person name="Huang Y."/>
            <person name="Tse H."/>
            <person name="Lau S.K."/>
            <person name="Woo P.C."/>
        </authorList>
    </citation>
    <scope>NUCLEOTIDE SEQUENCE [LARGE SCALE GENOMIC DNA]</scope>
    <source>
        <strain evidence="5 6">HKU4</strain>
    </source>
</reference>
<dbReference type="CDD" id="cd09007">
    <property type="entry name" value="NP-I_spr0068"/>
    <property type="match status" value="1"/>
</dbReference>
<keyword evidence="5" id="KW-0808">Transferase</keyword>
<dbReference type="PANTHER" id="PTHR43691">
    <property type="entry name" value="URIDINE PHOSPHORYLASE"/>
    <property type="match status" value="1"/>
</dbReference>
<dbReference type="GO" id="GO:0004850">
    <property type="term" value="F:uridine phosphorylase activity"/>
    <property type="evidence" value="ECO:0007669"/>
    <property type="project" value="UniProtKB-EC"/>
</dbReference>